<reference evidence="1 2" key="1">
    <citation type="submission" date="2017-03" db="EMBL/GenBank/DDBJ databases">
        <title>Genome analysis of strain PAMC 26577.</title>
        <authorList>
            <person name="Oh H.-M."/>
            <person name="Yang J.-A."/>
        </authorList>
    </citation>
    <scope>NUCLEOTIDE SEQUENCE [LARGE SCALE GENOMIC DNA]</scope>
    <source>
        <strain evidence="1 2">PAMC 26577</strain>
    </source>
</reference>
<proteinExistence type="predicted"/>
<organism evidence="1 2">
    <name type="scientific">Caballeronia sordidicola</name>
    <name type="common">Burkholderia sordidicola</name>
    <dbReference type="NCBI Taxonomy" id="196367"/>
    <lineage>
        <taxon>Bacteria</taxon>
        <taxon>Pseudomonadati</taxon>
        <taxon>Pseudomonadota</taxon>
        <taxon>Betaproteobacteria</taxon>
        <taxon>Burkholderiales</taxon>
        <taxon>Burkholderiaceae</taxon>
        <taxon>Caballeronia</taxon>
    </lineage>
</organism>
<evidence type="ECO:0000313" key="2">
    <source>
        <dbReference type="Proteomes" id="UP000195221"/>
    </source>
</evidence>
<name>A0A242MMT4_CABSO</name>
<evidence type="ECO:0000313" key="1">
    <source>
        <dbReference type="EMBL" id="OTP72629.1"/>
    </source>
</evidence>
<gene>
    <name evidence="1" type="ORF">PAMC26577_20215</name>
</gene>
<accession>A0A242MMT4</accession>
<comment type="caution">
    <text evidence="1">The sequence shown here is derived from an EMBL/GenBank/DDBJ whole genome shotgun (WGS) entry which is preliminary data.</text>
</comment>
<sequence length="94" mass="9772">MKPAQATHSARHGARALSKRAYRVGPGGRVASKSFVFVAAAVAAIEANASVALIILETFSPAVIAGCVVSTHIENLFGTVLHKAPATESYRDDP</sequence>
<protein>
    <submittedName>
        <fullName evidence="1">Uncharacterized protein</fullName>
    </submittedName>
</protein>
<dbReference type="EMBL" id="NBTZ01000087">
    <property type="protein sequence ID" value="OTP72629.1"/>
    <property type="molecule type" value="Genomic_DNA"/>
</dbReference>
<dbReference type="AlphaFoldDB" id="A0A242MMT4"/>
<dbReference type="Proteomes" id="UP000195221">
    <property type="component" value="Unassembled WGS sequence"/>
</dbReference>